<dbReference type="InterPro" id="IPR003615">
    <property type="entry name" value="HNH_nuc"/>
</dbReference>
<feature type="region of interest" description="Disordered" evidence="1">
    <location>
        <begin position="566"/>
        <end position="625"/>
    </location>
</feature>
<dbReference type="SMART" id="SM00507">
    <property type="entry name" value="HNHc"/>
    <property type="match status" value="1"/>
</dbReference>
<name>A0ABV6QNF5_9ACTN</name>
<proteinExistence type="predicted"/>
<dbReference type="Pfam" id="PF02720">
    <property type="entry name" value="DUF222"/>
    <property type="match status" value="1"/>
</dbReference>
<evidence type="ECO:0000313" key="3">
    <source>
        <dbReference type="EMBL" id="MFC0625683.1"/>
    </source>
</evidence>
<gene>
    <name evidence="3" type="ORF">ACFFGN_16520</name>
</gene>
<keyword evidence="4" id="KW-1185">Reference proteome</keyword>
<reference evidence="3 4" key="1">
    <citation type="submission" date="2024-09" db="EMBL/GenBank/DDBJ databases">
        <authorList>
            <person name="Sun Q."/>
            <person name="Mori K."/>
        </authorList>
    </citation>
    <scope>NUCLEOTIDE SEQUENCE [LARGE SCALE GENOMIC DNA]</scope>
    <source>
        <strain evidence="3 4">CGMCC 1.15906</strain>
    </source>
</reference>
<evidence type="ECO:0000259" key="2">
    <source>
        <dbReference type="SMART" id="SM00507"/>
    </source>
</evidence>
<feature type="compositionally biased region" description="Basic residues" evidence="1">
    <location>
        <begin position="576"/>
        <end position="588"/>
    </location>
</feature>
<feature type="compositionally biased region" description="Low complexity" evidence="1">
    <location>
        <begin position="391"/>
        <end position="402"/>
    </location>
</feature>
<dbReference type="InterPro" id="IPR003870">
    <property type="entry name" value="DUF222"/>
</dbReference>
<feature type="compositionally biased region" description="Low complexity" evidence="1">
    <location>
        <begin position="261"/>
        <end position="275"/>
    </location>
</feature>
<comment type="caution">
    <text evidence="3">The sequence shown here is derived from an EMBL/GenBank/DDBJ whole genome shotgun (WGS) entry which is preliminary data.</text>
</comment>
<feature type="compositionally biased region" description="Polar residues" evidence="1">
    <location>
        <begin position="295"/>
        <end position="304"/>
    </location>
</feature>
<dbReference type="Proteomes" id="UP001589890">
    <property type="component" value="Unassembled WGS sequence"/>
</dbReference>
<evidence type="ECO:0000256" key="1">
    <source>
        <dbReference type="SAM" id="MobiDB-lite"/>
    </source>
</evidence>
<feature type="region of interest" description="Disordered" evidence="1">
    <location>
        <begin position="261"/>
        <end position="345"/>
    </location>
</feature>
<feature type="domain" description="HNH nuclease" evidence="2">
    <location>
        <begin position="478"/>
        <end position="534"/>
    </location>
</feature>
<feature type="compositionally biased region" description="Basic residues" evidence="1">
    <location>
        <begin position="601"/>
        <end position="610"/>
    </location>
</feature>
<organism evidence="3 4">
    <name type="scientific">Kribbella deserti</name>
    <dbReference type="NCBI Taxonomy" id="1926257"/>
    <lineage>
        <taxon>Bacteria</taxon>
        <taxon>Bacillati</taxon>
        <taxon>Actinomycetota</taxon>
        <taxon>Actinomycetes</taxon>
        <taxon>Propionibacteriales</taxon>
        <taxon>Kribbellaceae</taxon>
        <taxon>Kribbella</taxon>
    </lineage>
</organism>
<dbReference type="RefSeq" id="WP_380048346.1">
    <property type="nucleotide sequence ID" value="NZ_JBHLTC010000018.1"/>
</dbReference>
<evidence type="ECO:0000313" key="4">
    <source>
        <dbReference type="Proteomes" id="UP001589890"/>
    </source>
</evidence>
<accession>A0ABV6QNF5</accession>
<feature type="region of interest" description="Disordered" evidence="1">
    <location>
        <begin position="357"/>
        <end position="410"/>
    </location>
</feature>
<sequence>MFEGDLGELNAAELVSALRGFDATRAHADVRILEAAVAFADLHAEPRRVAGPEGVPGMEQLTVYGGEGCPAVGEFAAAEFGAAHKVSSSAAAGIMSDALGLRHRLPRVWARVLAGQAEPWRACRIARASVALSLEAAGLVDRAVEKIIDRVGPERLKRIVEAALWQADPERAQRNAEERARARGVWVGRADYSGTNTLFIKAATGDVVRLDATITALADALKVLGDTDSLDQRRAKVTGWLADPEAALQLLEAARLLVESTPAPAPTPSRAEASRQAPARPGAVFGERGEWDQSFVPNFATTDLQEPPEDPPPNPIDDQPDEPGEPAGQSGRAAGFHGEATDPANSSLAERLASIKANARRAARSRAEFTNGNAADPTPPATQAGHANPTSPSADGRAAGRSSSRRGRFDLGAGSRTINIHLTDLTLATGDGVVRSEEIGPMLLTQVRELLGHDRVVVRPIIDLREKVSVDKYEIPNRIRERVVLRDLYCTFPWCTRRATRSLDLDHVIPYDKDGPPGQTSTENLTPRCRYHHRVRTHGGWTCTRLSTGTYEWTSPNGLRLIVDHTGTHLASPRPTTRHSPRPRPRRCPRPEANRNTSTRTRPRPPRRRPPQPQPQPDLDPGHLLNLNLTLNSKRGARRDGGLGGVHRN</sequence>
<dbReference type="EMBL" id="JBHLTC010000018">
    <property type="protein sequence ID" value="MFC0625683.1"/>
    <property type="molecule type" value="Genomic_DNA"/>
</dbReference>
<dbReference type="CDD" id="cd00085">
    <property type="entry name" value="HNHc"/>
    <property type="match status" value="1"/>
</dbReference>
<protein>
    <submittedName>
        <fullName evidence="3">DUF222 domain-containing protein</fullName>
    </submittedName>
</protein>